<evidence type="ECO:0000313" key="3">
    <source>
        <dbReference type="EMBL" id="NIH57093.1"/>
    </source>
</evidence>
<dbReference type="Pfam" id="PF00682">
    <property type="entry name" value="HMGL-like"/>
    <property type="match status" value="1"/>
</dbReference>
<dbReference type="InterPro" id="IPR000891">
    <property type="entry name" value="PYR_CT"/>
</dbReference>
<organism evidence="3 4">
    <name type="scientific">Brooklawnia cerclae</name>
    <dbReference type="NCBI Taxonomy" id="349934"/>
    <lineage>
        <taxon>Bacteria</taxon>
        <taxon>Bacillati</taxon>
        <taxon>Actinomycetota</taxon>
        <taxon>Actinomycetes</taxon>
        <taxon>Propionibacteriales</taxon>
        <taxon>Propionibacteriaceae</taxon>
        <taxon>Brooklawnia</taxon>
    </lineage>
</organism>
<accession>A0ABX0SFC7</accession>
<evidence type="ECO:0000313" key="4">
    <source>
        <dbReference type="Proteomes" id="UP000749311"/>
    </source>
</evidence>
<keyword evidence="1 3" id="KW-0808">Transferase</keyword>
<dbReference type="InterPro" id="IPR054691">
    <property type="entry name" value="LeuA/HCS_post-cat"/>
</dbReference>
<dbReference type="PANTHER" id="PTHR42880">
    <property type="entry name" value="HOMOCITRATE SYNTHASE"/>
    <property type="match status" value="1"/>
</dbReference>
<evidence type="ECO:0000256" key="1">
    <source>
        <dbReference type="ARBA" id="ARBA00022679"/>
    </source>
</evidence>
<protein>
    <submittedName>
        <fullName evidence="3">Homocitrate synthase NifV</fullName>
        <ecNumber evidence="3">2.3.3.14</ecNumber>
    </submittedName>
</protein>
<dbReference type="GO" id="GO:0016829">
    <property type="term" value="F:lyase activity"/>
    <property type="evidence" value="ECO:0007669"/>
    <property type="project" value="UniProtKB-KW"/>
</dbReference>
<keyword evidence="3" id="KW-0456">Lyase</keyword>
<dbReference type="GO" id="GO:0004410">
    <property type="term" value="F:homocitrate synthase activity"/>
    <property type="evidence" value="ECO:0007669"/>
    <property type="project" value="UniProtKB-EC"/>
</dbReference>
<dbReference type="InterPro" id="IPR013785">
    <property type="entry name" value="Aldolase_TIM"/>
</dbReference>
<gene>
    <name evidence="3" type="ORF">FB473_001738</name>
</gene>
<dbReference type="InterPro" id="IPR002034">
    <property type="entry name" value="AIPM/Hcit_synth_CS"/>
</dbReference>
<dbReference type="SUPFAM" id="SSF51569">
    <property type="entry name" value="Aldolase"/>
    <property type="match status" value="1"/>
</dbReference>
<keyword evidence="3" id="KW-0012">Acyltransferase</keyword>
<sequence length="380" mass="39238">MPGRLVDTTLREGAQAPVPYLTPGQRGDLIAGLARIGVAEIELGHIVADTAMGADALPDLLAVAAARAPGVRRAVWCRATEPDIRAAAALGPDVVSFALPVSDLHLRARLHRDRAWALARVPVLVEAARSGGIGCVSIGLEDATRADPVYLVDVVHAAAEAGADRVRLADTVGIADPATIIGLVETTRRHFPGDIGVHIHDDFGMATAGSVAALTAGADWADVSLLGLGERSGIAHTEQVAAWLAIRGGDPYDVAAAAELSRSLAEWVGRPVPAQAPVIGAEIFTVESGLHLAGLFADPHTYEPYAPDLVSTSRSWRFGRQAGRAAVAGLLGGPDGTSPVRDVTAATAAVRAAAEARGRSLAPDEVAEVLSRQTAGRCDM</sequence>
<dbReference type="RefSeq" id="WP_167166525.1">
    <property type="nucleotide sequence ID" value="NZ_BAAAOO010000011.1"/>
</dbReference>
<name>A0ABX0SFC7_9ACTN</name>
<dbReference type="Gene3D" id="3.20.20.70">
    <property type="entry name" value="Aldolase class I"/>
    <property type="match status" value="1"/>
</dbReference>
<keyword evidence="4" id="KW-1185">Reference proteome</keyword>
<proteinExistence type="predicted"/>
<feature type="domain" description="Pyruvate carboxyltransferase" evidence="2">
    <location>
        <begin position="3"/>
        <end position="264"/>
    </location>
</feature>
<dbReference type="EC" id="2.3.3.14" evidence="3"/>
<evidence type="ECO:0000259" key="2">
    <source>
        <dbReference type="PROSITE" id="PS50991"/>
    </source>
</evidence>
<dbReference type="Proteomes" id="UP000749311">
    <property type="component" value="Unassembled WGS sequence"/>
</dbReference>
<reference evidence="3 4" key="1">
    <citation type="submission" date="2020-02" db="EMBL/GenBank/DDBJ databases">
        <title>Sequencing the genomes of 1000 actinobacteria strains.</title>
        <authorList>
            <person name="Klenk H.-P."/>
        </authorList>
    </citation>
    <scope>NUCLEOTIDE SEQUENCE [LARGE SCALE GENOMIC DNA]</scope>
    <source>
        <strain evidence="3 4">DSM 19609</strain>
    </source>
</reference>
<dbReference type="PROSITE" id="PS50991">
    <property type="entry name" value="PYR_CT"/>
    <property type="match status" value="1"/>
</dbReference>
<dbReference type="Gene3D" id="1.10.238.260">
    <property type="match status" value="1"/>
</dbReference>
<comment type="caution">
    <text evidence="3">The sequence shown here is derived from an EMBL/GenBank/DDBJ whole genome shotgun (WGS) entry which is preliminary data.</text>
</comment>
<dbReference type="Pfam" id="PF22617">
    <property type="entry name" value="HCS_D2"/>
    <property type="match status" value="1"/>
</dbReference>
<dbReference type="PROSITE" id="PS00816">
    <property type="entry name" value="AIPM_HOMOCIT_SYNTH_2"/>
    <property type="match status" value="1"/>
</dbReference>
<dbReference type="PANTHER" id="PTHR42880:SF1">
    <property type="entry name" value="ISOPROPYLMALATE_HOMOCITRATE_CITRAMALATE SYNTHASE FAMILY PROTEIN"/>
    <property type="match status" value="1"/>
</dbReference>
<dbReference type="EMBL" id="JAAMOZ010000001">
    <property type="protein sequence ID" value="NIH57093.1"/>
    <property type="molecule type" value="Genomic_DNA"/>
</dbReference>